<dbReference type="GO" id="GO:0003755">
    <property type="term" value="F:peptidyl-prolyl cis-trans isomerase activity"/>
    <property type="evidence" value="ECO:0007669"/>
    <property type="project" value="InterPro"/>
</dbReference>
<dbReference type="Gene3D" id="2.40.100.10">
    <property type="entry name" value="Cyclophilin-like"/>
    <property type="match status" value="1"/>
</dbReference>
<sequence>VWLDVAINGTLLGRIEVVLFAKRAPRTAENFRLLCTGELGSDAAGHRYHLKITDSGELRQGRYGSTPEYQALIDNERKRIVAAAVAR</sequence>
<keyword evidence="3" id="KW-1185">Reference proteome</keyword>
<feature type="non-terminal residue" evidence="2">
    <location>
        <position position="1"/>
    </location>
</feature>
<protein>
    <submittedName>
        <fullName evidence="2">Peptidyl-prolyl cis-trans isomerase CYP18-4</fullName>
    </submittedName>
</protein>
<dbReference type="Proteomes" id="UP000236333">
    <property type="component" value="Unassembled WGS sequence"/>
</dbReference>
<dbReference type="EMBL" id="PGGS01001287">
    <property type="protein sequence ID" value="PNH00593.1"/>
    <property type="molecule type" value="Genomic_DNA"/>
</dbReference>
<comment type="caution">
    <text evidence="2">The sequence shown here is derived from an EMBL/GenBank/DDBJ whole genome shotgun (WGS) entry which is preliminary data.</text>
</comment>
<proteinExistence type="predicted"/>
<dbReference type="InterPro" id="IPR002130">
    <property type="entry name" value="Cyclophilin-type_PPIase_dom"/>
</dbReference>
<evidence type="ECO:0000259" key="1">
    <source>
        <dbReference type="PROSITE" id="PS50072"/>
    </source>
</evidence>
<feature type="domain" description="PPIase cyclophilin-type" evidence="1">
    <location>
        <begin position="2"/>
        <end position="54"/>
    </location>
</feature>
<accession>A0A2J7ZK03</accession>
<reference evidence="2 3" key="1">
    <citation type="journal article" date="2017" name="Mol. Biol. Evol.">
        <title>The 4-celled Tetrabaena socialis nuclear genome reveals the essential components for genetic control of cell number at the origin of multicellularity in the volvocine lineage.</title>
        <authorList>
            <person name="Featherston J."/>
            <person name="Arakaki Y."/>
            <person name="Hanschen E.R."/>
            <person name="Ferris P.J."/>
            <person name="Michod R.E."/>
            <person name="Olson B.J.S.C."/>
            <person name="Nozaki H."/>
            <person name="Durand P.M."/>
        </authorList>
    </citation>
    <scope>NUCLEOTIDE SEQUENCE [LARGE SCALE GENOMIC DNA]</scope>
    <source>
        <strain evidence="2 3">NIES-571</strain>
    </source>
</reference>
<evidence type="ECO:0000313" key="2">
    <source>
        <dbReference type="EMBL" id="PNH00593.1"/>
    </source>
</evidence>
<name>A0A2J7ZK03_9CHLO</name>
<dbReference type="OrthoDB" id="1935956at2759"/>
<organism evidence="2 3">
    <name type="scientific">Tetrabaena socialis</name>
    <dbReference type="NCBI Taxonomy" id="47790"/>
    <lineage>
        <taxon>Eukaryota</taxon>
        <taxon>Viridiplantae</taxon>
        <taxon>Chlorophyta</taxon>
        <taxon>core chlorophytes</taxon>
        <taxon>Chlorophyceae</taxon>
        <taxon>CS clade</taxon>
        <taxon>Chlamydomonadales</taxon>
        <taxon>Tetrabaenaceae</taxon>
        <taxon>Tetrabaena</taxon>
    </lineage>
</organism>
<dbReference type="SUPFAM" id="SSF50891">
    <property type="entry name" value="Cyclophilin-like"/>
    <property type="match status" value="1"/>
</dbReference>
<dbReference type="Pfam" id="PF00160">
    <property type="entry name" value="Pro_isomerase"/>
    <property type="match status" value="1"/>
</dbReference>
<keyword evidence="2" id="KW-0413">Isomerase</keyword>
<evidence type="ECO:0000313" key="3">
    <source>
        <dbReference type="Proteomes" id="UP000236333"/>
    </source>
</evidence>
<dbReference type="PROSITE" id="PS50072">
    <property type="entry name" value="CSA_PPIASE_2"/>
    <property type="match status" value="1"/>
</dbReference>
<dbReference type="InterPro" id="IPR029000">
    <property type="entry name" value="Cyclophilin-like_dom_sf"/>
</dbReference>
<gene>
    <name evidence="2" type="ORF">TSOC_013579</name>
</gene>
<dbReference type="AlphaFoldDB" id="A0A2J7ZK03"/>